<protein>
    <recommendedName>
        <fullName evidence="3">Protein kinase domain-containing protein</fullName>
    </recommendedName>
</protein>
<dbReference type="Proteomes" id="UP000507222">
    <property type="component" value="Unassembled WGS sequence"/>
</dbReference>
<evidence type="ECO:0000313" key="2">
    <source>
        <dbReference type="Proteomes" id="UP000507222"/>
    </source>
</evidence>
<gene>
    <name evidence="1" type="ORF">CURHAP_LOCUS15303</name>
</gene>
<dbReference type="InterPro" id="IPR011009">
    <property type="entry name" value="Kinase-like_dom_sf"/>
</dbReference>
<proteinExistence type="predicted"/>
<dbReference type="SUPFAM" id="SSF56112">
    <property type="entry name" value="Protein kinase-like (PK-like)"/>
    <property type="match status" value="1"/>
</dbReference>
<evidence type="ECO:0008006" key="3">
    <source>
        <dbReference type="Google" id="ProtNLM"/>
    </source>
</evidence>
<evidence type="ECO:0000313" key="1">
    <source>
        <dbReference type="EMBL" id="CAB4269589.1"/>
    </source>
</evidence>
<reference evidence="1 2" key="1">
    <citation type="submission" date="2020-05" db="EMBL/GenBank/DDBJ databases">
        <authorList>
            <person name="Campoy J."/>
            <person name="Schneeberger K."/>
            <person name="Spophaly S."/>
        </authorList>
    </citation>
    <scope>NUCLEOTIDE SEQUENCE [LARGE SCALE GENOMIC DNA]</scope>
    <source>
        <strain evidence="1">PruArmRojPasFocal</strain>
    </source>
</reference>
<dbReference type="EMBL" id="CAEKDK010000002">
    <property type="protein sequence ID" value="CAB4269589.1"/>
    <property type="molecule type" value="Genomic_DNA"/>
</dbReference>
<organism evidence="1 2">
    <name type="scientific">Prunus armeniaca</name>
    <name type="common">Apricot</name>
    <name type="synonym">Armeniaca vulgaris</name>
    <dbReference type="NCBI Taxonomy" id="36596"/>
    <lineage>
        <taxon>Eukaryota</taxon>
        <taxon>Viridiplantae</taxon>
        <taxon>Streptophyta</taxon>
        <taxon>Embryophyta</taxon>
        <taxon>Tracheophyta</taxon>
        <taxon>Spermatophyta</taxon>
        <taxon>Magnoliopsida</taxon>
        <taxon>eudicotyledons</taxon>
        <taxon>Gunneridae</taxon>
        <taxon>Pentapetalae</taxon>
        <taxon>rosids</taxon>
        <taxon>fabids</taxon>
        <taxon>Rosales</taxon>
        <taxon>Rosaceae</taxon>
        <taxon>Amygdaloideae</taxon>
        <taxon>Amygdaleae</taxon>
        <taxon>Prunus</taxon>
    </lineage>
</organism>
<dbReference type="Gene3D" id="1.10.510.10">
    <property type="entry name" value="Transferase(Phosphotransferase) domain 1"/>
    <property type="match status" value="1"/>
</dbReference>
<accession>A0A6J5U0D5</accession>
<dbReference type="AlphaFoldDB" id="A0A6J5U0D5"/>
<sequence>MIVNPPFQGSNDIKSLPSMELQSWCMAHTKRAQFFKLIPISLFDLVDKCLTVNPRLRIGAEEAVRHEFFASCLESLRRQKMFRREVMSTQNDLLVHEVKCNVVLINIFEQ</sequence>
<name>A0A6J5U0D5_PRUAR</name>